<dbReference type="GO" id="GO:0000932">
    <property type="term" value="C:P-body"/>
    <property type="evidence" value="ECO:0007669"/>
    <property type="project" value="TreeGrafter"/>
</dbReference>
<dbReference type="Pfam" id="PF23214">
    <property type="entry name" value="SH3_CYT4"/>
    <property type="match status" value="1"/>
</dbReference>
<dbReference type="InterPro" id="IPR050180">
    <property type="entry name" value="RNR_Ribonuclease"/>
</dbReference>
<feature type="domain" description="RNB" evidence="1">
    <location>
        <begin position="419"/>
        <end position="630"/>
    </location>
</feature>
<dbReference type="RefSeq" id="XP_007918275.1">
    <property type="nucleotide sequence ID" value="XM_007920084.1"/>
</dbReference>
<dbReference type="eggNOG" id="KOG2102">
    <property type="taxonomic scope" value="Eukaryota"/>
</dbReference>
<dbReference type="AlphaFoldDB" id="R8BC21"/>
<dbReference type="GO" id="GO:0003723">
    <property type="term" value="F:RNA binding"/>
    <property type="evidence" value="ECO:0007669"/>
    <property type="project" value="InterPro"/>
</dbReference>
<protein>
    <submittedName>
        <fullName evidence="2">Putative mitochondrial protein cyt-4 protein</fullName>
    </submittedName>
</protein>
<dbReference type="Pfam" id="PF25522">
    <property type="entry name" value="OB_cyt-4"/>
    <property type="match status" value="1"/>
</dbReference>
<reference evidence="3" key="1">
    <citation type="journal article" date="2013" name="Genome Announc.">
        <title>Draft genome sequence of the ascomycete Phaeoacremonium aleophilum strain UCR-PA7, a causal agent of the esca disease complex in grapevines.</title>
        <authorList>
            <person name="Blanco-Ulate B."/>
            <person name="Rolshausen P."/>
            <person name="Cantu D."/>
        </authorList>
    </citation>
    <scope>NUCLEOTIDE SEQUENCE [LARGE SCALE GENOMIC DNA]</scope>
    <source>
        <strain evidence="3">UCR-PA7</strain>
    </source>
</reference>
<evidence type="ECO:0000313" key="3">
    <source>
        <dbReference type="Proteomes" id="UP000014074"/>
    </source>
</evidence>
<evidence type="ECO:0000313" key="2">
    <source>
        <dbReference type="EMBL" id="EON96852.1"/>
    </source>
</evidence>
<dbReference type="SUPFAM" id="SSF50249">
    <property type="entry name" value="Nucleic acid-binding proteins"/>
    <property type="match status" value="1"/>
</dbReference>
<dbReference type="InterPro" id="IPR001900">
    <property type="entry name" value="RNase_II/R"/>
</dbReference>
<keyword evidence="3" id="KW-1185">Reference proteome</keyword>
<dbReference type="InterPro" id="IPR056624">
    <property type="entry name" value="WH_CYT4"/>
</dbReference>
<dbReference type="SMART" id="SM00955">
    <property type="entry name" value="RNB"/>
    <property type="match status" value="1"/>
</dbReference>
<gene>
    <name evidence="2" type="ORF">UCRPA7_7556</name>
</gene>
<sequence>MLKAASSRVVTRNPSSFINEVNDDGIKEDRPLFDGDDLVDLRADAVQLQAGDLVEVTSDTLNAQALAICLGRFNGAEHFYTNTGKWFTSHGIRTLFTVNNFVDAAELQPVIDALPARDTPMEVLNALQDMRQGPSRNTGSFLIRKMLDFSVESEVIHQTHAARLDNASEFLGQTEQYLSLEEIADILLPSAVKADGKFPPAALYAVHKTLMVNDAAFRPMTPIGNRRSYLYEISSLSDVQLVDKMNSLMRMFYDDAQLYGGSLKPSRLGQSQLGRFILKAREAIDSSREFRKWSPHGMLGPAVKFSKPHSIEWTDSDVKILHFMQLWSSFRKFSRASSLHWIGAGILRAIERYDESEYLTTTTGWTFLQEIGWIPPWDISSRYSLRLPGVGLKRTGGFLGQSLTGDGGLRQGDPLARLRKDWTRLRAYCIDAANASDIDDAVSIEWTPEGEQWVHIHVADPASGMAPDSLLAKRAELVPQTAYLPGHFERMLPVAAVRTKFSLAPDRPCLTFSARVDDEGQIQEYKIAPGTLRDVVYITGKDVNEPLAAVNLSSLQTFTRDVLYPKLAAGERPSETDWRTMRSLLGSDEISATPAPHFTMGLSMYTKATSPLRRFSDLLVHWQVEAALLEEERRGTSLVGNTDDDSFLPFTRERLERSVLPMLRVRERTMRALDDGDGNAEWMLQALVRAWHFGEAALPKTFRFTVADVLARRAVRGRLNWFDRPALMAIDGLNALGIQLSELETGEVLDVELVDVNVVEKSILVRAVGKAAIAEGEAEAEASE</sequence>
<evidence type="ECO:0000259" key="1">
    <source>
        <dbReference type="SMART" id="SM00955"/>
    </source>
</evidence>
<proteinExistence type="predicted"/>
<dbReference type="InterPro" id="IPR056625">
    <property type="entry name" value="SH3_CYT4"/>
</dbReference>
<dbReference type="GO" id="GO:0006402">
    <property type="term" value="P:mRNA catabolic process"/>
    <property type="evidence" value="ECO:0007669"/>
    <property type="project" value="TreeGrafter"/>
</dbReference>
<dbReference type="InterPro" id="IPR012340">
    <property type="entry name" value="NA-bd_OB-fold"/>
</dbReference>
<name>R8BC21_PHAM7</name>
<dbReference type="HOGENOM" id="CLU_002512_0_0_1"/>
<accession>R8BC21</accession>
<dbReference type="GO" id="GO:0000175">
    <property type="term" value="F:3'-5'-RNA exonuclease activity"/>
    <property type="evidence" value="ECO:0007669"/>
    <property type="project" value="TreeGrafter"/>
</dbReference>
<dbReference type="Pfam" id="PF23216">
    <property type="entry name" value="WHD_CYT4"/>
    <property type="match status" value="1"/>
</dbReference>
<organism evidence="2 3">
    <name type="scientific">Phaeoacremonium minimum (strain UCR-PA7)</name>
    <name type="common">Esca disease fungus</name>
    <name type="synonym">Togninia minima</name>
    <dbReference type="NCBI Taxonomy" id="1286976"/>
    <lineage>
        <taxon>Eukaryota</taxon>
        <taxon>Fungi</taxon>
        <taxon>Dikarya</taxon>
        <taxon>Ascomycota</taxon>
        <taxon>Pezizomycotina</taxon>
        <taxon>Sordariomycetes</taxon>
        <taxon>Sordariomycetidae</taxon>
        <taxon>Togniniales</taxon>
        <taxon>Togniniaceae</taxon>
        <taxon>Phaeoacremonium</taxon>
    </lineage>
</organism>
<dbReference type="PANTHER" id="PTHR23355">
    <property type="entry name" value="RIBONUCLEASE"/>
    <property type="match status" value="1"/>
</dbReference>
<dbReference type="Pfam" id="PF00773">
    <property type="entry name" value="RNB"/>
    <property type="match status" value="2"/>
</dbReference>
<dbReference type="EMBL" id="KB933309">
    <property type="protein sequence ID" value="EON96852.1"/>
    <property type="molecule type" value="Genomic_DNA"/>
</dbReference>
<dbReference type="InterPro" id="IPR022966">
    <property type="entry name" value="RNase_II/R_CS"/>
</dbReference>
<dbReference type="OrthoDB" id="2285229at2759"/>
<dbReference type="GeneID" id="19328325"/>
<dbReference type="Proteomes" id="UP000014074">
    <property type="component" value="Unassembled WGS sequence"/>
</dbReference>
<dbReference type="PANTHER" id="PTHR23355:SF65">
    <property type="entry name" value="EXORIBONUCLEASE CYT-4, PUTATIVE (AFU_ORTHOLOGUE AFUA_7G01550)-RELATED"/>
    <property type="match status" value="1"/>
</dbReference>
<dbReference type="PROSITE" id="PS01175">
    <property type="entry name" value="RIBONUCLEASE_II"/>
    <property type="match status" value="1"/>
</dbReference>
<dbReference type="KEGG" id="tmn:UCRPA7_7556"/>
<dbReference type="InterPro" id="IPR057912">
    <property type="entry name" value="OB_CYT4_C"/>
</dbReference>